<dbReference type="AlphaFoldDB" id="A0A0C2Y1A3"/>
<dbReference type="HOGENOM" id="CLU_046752_2_0_1"/>
<dbReference type="EMBL" id="KN831847">
    <property type="protein sequence ID" value="KIM34882.1"/>
    <property type="molecule type" value="Genomic_DNA"/>
</dbReference>
<evidence type="ECO:0000313" key="1">
    <source>
        <dbReference type="EMBL" id="KIM34882.1"/>
    </source>
</evidence>
<evidence type="ECO:0008006" key="3">
    <source>
        <dbReference type="Google" id="ProtNLM"/>
    </source>
</evidence>
<reference evidence="1 2" key="1">
    <citation type="submission" date="2014-04" db="EMBL/GenBank/DDBJ databases">
        <authorList>
            <consortium name="DOE Joint Genome Institute"/>
            <person name="Kuo A."/>
            <person name="Gay G."/>
            <person name="Dore J."/>
            <person name="Kohler A."/>
            <person name="Nagy L.G."/>
            <person name="Floudas D."/>
            <person name="Copeland A."/>
            <person name="Barry K.W."/>
            <person name="Cichocki N."/>
            <person name="Veneault-Fourrey C."/>
            <person name="LaButti K."/>
            <person name="Lindquist E.A."/>
            <person name="Lipzen A."/>
            <person name="Lundell T."/>
            <person name="Morin E."/>
            <person name="Murat C."/>
            <person name="Sun H."/>
            <person name="Tunlid A."/>
            <person name="Henrissat B."/>
            <person name="Grigoriev I.V."/>
            <person name="Hibbett D.S."/>
            <person name="Martin F."/>
            <person name="Nordberg H.P."/>
            <person name="Cantor M.N."/>
            <person name="Hua S.X."/>
        </authorList>
    </citation>
    <scope>NUCLEOTIDE SEQUENCE [LARGE SCALE GENOMIC DNA]</scope>
    <source>
        <strain evidence="2">h7</strain>
    </source>
</reference>
<evidence type="ECO:0000313" key="2">
    <source>
        <dbReference type="Proteomes" id="UP000053424"/>
    </source>
</evidence>
<reference evidence="2" key="2">
    <citation type="submission" date="2015-01" db="EMBL/GenBank/DDBJ databases">
        <title>Evolutionary Origins and Diversification of the Mycorrhizal Mutualists.</title>
        <authorList>
            <consortium name="DOE Joint Genome Institute"/>
            <consortium name="Mycorrhizal Genomics Consortium"/>
            <person name="Kohler A."/>
            <person name="Kuo A."/>
            <person name="Nagy L.G."/>
            <person name="Floudas D."/>
            <person name="Copeland A."/>
            <person name="Barry K.W."/>
            <person name="Cichocki N."/>
            <person name="Veneault-Fourrey C."/>
            <person name="LaButti K."/>
            <person name="Lindquist E.A."/>
            <person name="Lipzen A."/>
            <person name="Lundell T."/>
            <person name="Morin E."/>
            <person name="Murat C."/>
            <person name="Riley R."/>
            <person name="Ohm R."/>
            <person name="Sun H."/>
            <person name="Tunlid A."/>
            <person name="Henrissat B."/>
            <person name="Grigoriev I.V."/>
            <person name="Hibbett D.S."/>
            <person name="Martin F."/>
        </authorList>
    </citation>
    <scope>NUCLEOTIDE SEQUENCE [LARGE SCALE GENOMIC DNA]</scope>
    <source>
        <strain evidence="2">h7</strain>
    </source>
</reference>
<protein>
    <recommendedName>
        <fullName evidence="3">DDE-1 domain-containing protein</fullName>
    </recommendedName>
</protein>
<accession>A0A0C2Y1A3</accession>
<organism evidence="1 2">
    <name type="scientific">Hebeloma cylindrosporum</name>
    <dbReference type="NCBI Taxonomy" id="76867"/>
    <lineage>
        <taxon>Eukaryota</taxon>
        <taxon>Fungi</taxon>
        <taxon>Dikarya</taxon>
        <taxon>Basidiomycota</taxon>
        <taxon>Agaricomycotina</taxon>
        <taxon>Agaricomycetes</taxon>
        <taxon>Agaricomycetidae</taxon>
        <taxon>Agaricales</taxon>
        <taxon>Agaricineae</taxon>
        <taxon>Hymenogastraceae</taxon>
        <taxon>Hebeloma</taxon>
    </lineage>
</organism>
<proteinExistence type="predicted"/>
<dbReference type="STRING" id="686832.A0A0C2Y1A3"/>
<gene>
    <name evidence="1" type="ORF">M413DRAFT_44794</name>
</gene>
<feature type="non-terminal residue" evidence="1">
    <location>
        <position position="206"/>
    </location>
</feature>
<sequence length="206" mass="23067">LNWSERKATRAAQKIPDDWEEKCEKSFLRKAYSIKEYDIPSALYVNSDQTQVVYAPGDKMTYAPIGAKQVSLVGGDEKRAFTLMVSVANDGTLLPFQAIYAGLSTASRPSKNAPYYNEVINTGMLLEHSGTATYWSNMATMHSFVDNILSPYFAGKRTLLNLPPTQKALWQIDVWSVHRSEEFRGWMSTNHDDIILDFVPGGCTGL</sequence>
<dbReference type="Proteomes" id="UP000053424">
    <property type="component" value="Unassembled WGS sequence"/>
</dbReference>
<keyword evidence="2" id="KW-1185">Reference proteome</keyword>
<dbReference type="OrthoDB" id="3341102at2759"/>
<feature type="non-terminal residue" evidence="1">
    <location>
        <position position="1"/>
    </location>
</feature>
<name>A0A0C2Y1A3_HEBCY</name>